<dbReference type="InterPro" id="IPR036343">
    <property type="entry name" value="GluRdtase_N_sf"/>
</dbReference>
<dbReference type="OrthoDB" id="110209at2"/>
<name>A0A4R2LLP2_9FIRM</name>
<evidence type="ECO:0000256" key="1">
    <source>
        <dbReference type="ARBA" id="ARBA00022857"/>
    </source>
</evidence>
<feature type="active site" description="Nucleophile" evidence="4 5">
    <location>
        <position position="50"/>
    </location>
</feature>
<dbReference type="FunFam" id="3.30.460.30:FF:000001">
    <property type="entry name" value="Glutamyl-tRNA reductase"/>
    <property type="match status" value="1"/>
</dbReference>
<dbReference type="InterPro" id="IPR000343">
    <property type="entry name" value="4pyrrol_synth_GluRdtase"/>
</dbReference>
<dbReference type="GO" id="GO:0019353">
    <property type="term" value="P:protoporphyrinogen IX biosynthetic process from glutamate"/>
    <property type="evidence" value="ECO:0007669"/>
    <property type="project" value="TreeGrafter"/>
</dbReference>
<dbReference type="InterPro" id="IPR015895">
    <property type="entry name" value="4pyrrol_synth_GluRdtase_N"/>
</dbReference>
<feature type="site" description="Important for activity" evidence="4 7">
    <location>
        <position position="102"/>
    </location>
</feature>
<evidence type="ECO:0000256" key="7">
    <source>
        <dbReference type="PIRSR" id="PIRSR000445-4"/>
    </source>
</evidence>
<dbReference type="Pfam" id="PF01488">
    <property type="entry name" value="Shikimate_DH"/>
    <property type="match status" value="1"/>
</dbReference>
<keyword evidence="1 4" id="KW-0521">NADP</keyword>
<feature type="binding site" evidence="4 6">
    <location>
        <begin position="49"/>
        <end position="52"/>
    </location>
    <ligand>
        <name>substrate</name>
    </ligand>
</feature>
<comment type="function">
    <text evidence="4">Catalyzes the NADPH-dependent reduction of glutamyl-tRNA(Glu) to glutamate 1-semialdehyde (GSA).</text>
</comment>
<dbReference type="AlphaFoldDB" id="A0A4R2LLP2"/>
<dbReference type="InterPro" id="IPR006151">
    <property type="entry name" value="Shikm_DH/Glu-tRNA_Rdtase"/>
</dbReference>
<dbReference type="SUPFAM" id="SSF69742">
    <property type="entry name" value="Glutamyl tRNA-reductase catalytic, N-terminal domain"/>
    <property type="match status" value="1"/>
</dbReference>
<dbReference type="SUPFAM" id="SSF51735">
    <property type="entry name" value="NAD(P)-binding Rossmann-fold domains"/>
    <property type="match status" value="1"/>
</dbReference>
<dbReference type="PIRSF" id="PIRSF000445">
    <property type="entry name" value="4pyrrol_synth_GluRdtase"/>
    <property type="match status" value="1"/>
</dbReference>
<keyword evidence="11" id="KW-1185">Reference proteome</keyword>
<dbReference type="UniPathway" id="UPA00251">
    <property type="reaction ID" value="UER00316"/>
</dbReference>
<dbReference type="Proteomes" id="UP000295711">
    <property type="component" value="Unassembled WGS sequence"/>
</dbReference>
<evidence type="ECO:0000313" key="10">
    <source>
        <dbReference type="EMBL" id="TCO86627.1"/>
    </source>
</evidence>
<evidence type="ECO:0000259" key="8">
    <source>
        <dbReference type="Pfam" id="PF01488"/>
    </source>
</evidence>
<dbReference type="HAMAP" id="MF_00087">
    <property type="entry name" value="Glu_tRNA_reductase"/>
    <property type="match status" value="1"/>
</dbReference>
<dbReference type="RefSeq" id="WP_132088114.1">
    <property type="nucleotide sequence ID" value="NZ_JANKAQ010000002.1"/>
</dbReference>
<protein>
    <recommendedName>
        <fullName evidence="4">Glutamyl-tRNA reductase</fullName>
        <shortName evidence="4">GluTR</shortName>
        <ecNumber evidence="4">1.2.1.70</ecNumber>
    </recommendedName>
</protein>
<dbReference type="CDD" id="cd05213">
    <property type="entry name" value="NAD_bind_Glutamyl_tRNA_reduct"/>
    <property type="match status" value="1"/>
</dbReference>
<evidence type="ECO:0000256" key="4">
    <source>
        <dbReference type="HAMAP-Rule" id="MF_00087"/>
    </source>
</evidence>
<dbReference type="EMBL" id="SLXA01000001">
    <property type="protein sequence ID" value="TCO86627.1"/>
    <property type="molecule type" value="Genomic_DNA"/>
</dbReference>
<feature type="domain" description="Glutamyl-tRNA reductase N-terminal" evidence="9">
    <location>
        <begin position="6"/>
        <end position="159"/>
    </location>
</feature>
<organism evidence="10 11">
    <name type="scientific">Frisingicoccus caecimuris</name>
    <dbReference type="NCBI Taxonomy" id="1796636"/>
    <lineage>
        <taxon>Bacteria</taxon>
        <taxon>Bacillati</taxon>
        <taxon>Bacillota</taxon>
        <taxon>Clostridia</taxon>
        <taxon>Lachnospirales</taxon>
        <taxon>Lachnospiraceae</taxon>
        <taxon>Frisingicoccus</taxon>
    </lineage>
</organism>
<dbReference type="InterPro" id="IPR036291">
    <property type="entry name" value="NAD(P)-bd_dom_sf"/>
</dbReference>
<dbReference type="InterPro" id="IPR018214">
    <property type="entry name" value="GluRdtase_CS"/>
</dbReference>
<dbReference type="GO" id="GO:0050661">
    <property type="term" value="F:NADP binding"/>
    <property type="evidence" value="ECO:0007669"/>
    <property type="project" value="InterPro"/>
</dbReference>
<dbReference type="GO" id="GO:0008883">
    <property type="term" value="F:glutamyl-tRNA reductase activity"/>
    <property type="evidence" value="ECO:0007669"/>
    <property type="project" value="UniProtKB-UniRule"/>
</dbReference>
<keyword evidence="3 4" id="KW-0627">Porphyrin biosynthesis</keyword>
<accession>A0A4R2LLP2</accession>
<comment type="domain">
    <text evidence="4">Possesses an unusual extended V-shaped dimeric structure with each monomer consisting of three distinct domains arranged along a curved 'spinal' alpha-helix. The N-terminal catalytic domain specifically recognizes the glutamate moiety of the substrate. The second domain is the NADPH-binding domain, and the third C-terminal domain is responsible for dimerization.</text>
</comment>
<sequence length="397" mass="45248">MSIQLISISHKTADLNIRSCFALDRETQIEYLKETISLGYIEECALLSTCNRLEVYLYGPDENQREIFSEAERVLLRRITFPAGIDGAEYLRFYEGEKAERHLFFVAAGLDSMVIGEDQILGQVKEAQQQARNAGTMGTFLDTCFRYAVTAAKKVKTETALSRTSVSTATIAVKAAREYLGDLKEKNVLLLGASGKIGNSIFKNLLSEGETHVYMTTRQHCHGGTGRRYLELPYGERYEWLDQMDVIISATSSPHYTMTLEKVKKALITEKRRVFVDLAVPPDIDKRVRELSNTGYYNMDDFARVADENNRKKEKEAAAAVDILEDYRVQFKKWMIFQKSFGAVQLMKEKICRQAENKGMDKAVSHFFFALKESLDPEQLEIFMEALKKVEGSYEEN</sequence>
<comment type="catalytic activity">
    <reaction evidence="4">
        <text>(S)-4-amino-5-oxopentanoate + tRNA(Glu) + NADP(+) = L-glutamyl-tRNA(Glu) + NADPH + H(+)</text>
        <dbReference type="Rhea" id="RHEA:12344"/>
        <dbReference type="Rhea" id="RHEA-COMP:9663"/>
        <dbReference type="Rhea" id="RHEA-COMP:9680"/>
        <dbReference type="ChEBI" id="CHEBI:15378"/>
        <dbReference type="ChEBI" id="CHEBI:57501"/>
        <dbReference type="ChEBI" id="CHEBI:57783"/>
        <dbReference type="ChEBI" id="CHEBI:58349"/>
        <dbReference type="ChEBI" id="CHEBI:78442"/>
        <dbReference type="ChEBI" id="CHEBI:78520"/>
        <dbReference type="EC" id="1.2.1.70"/>
    </reaction>
</comment>
<dbReference type="PANTHER" id="PTHR43013">
    <property type="entry name" value="GLUTAMYL-TRNA REDUCTASE"/>
    <property type="match status" value="1"/>
</dbReference>
<evidence type="ECO:0000259" key="9">
    <source>
        <dbReference type="Pfam" id="PF05201"/>
    </source>
</evidence>
<dbReference type="Gene3D" id="3.40.50.720">
    <property type="entry name" value="NAD(P)-binding Rossmann-like Domain"/>
    <property type="match status" value="1"/>
</dbReference>
<evidence type="ECO:0000256" key="5">
    <source>
        <dbReference type="PIRSR" id="PIRSR000445-1"/>
    </source>
</evidence>
<dbReference type="Gene3D" id="3.30.460.30">
    <property type="entry name" value="Glutamyl-tRNA reductase, N-terminal domain"/>
    <property type="match status" value="1"/>
</dbReference>
<comment type="pathway">
    <text evidence="4">Porphyrin-containing compound metabolism; protoporphyrin-IX biosynthesis; 5-aminolevulinate from L-glutamyl-tRNA(Glu): step 1/2.</text>
</comment>
<comment type="caution">
    <text evidence="10">The sequence shown here is derived from an EMBL/GenBank/DDBJ whole genome shotgun (WGS) entry which is preliminary data.</text>
</comment>
<proteinExistence type="inferred from homology"/>
<evidence type="ECO:0000256" key="3">
    <source>
        <dbReference type="ARBA" id="ARBA00023244"/>
    </source>
</evidence>
<feature type="binding site" evidence="4">
    <location>
        <begin position="193"/>
        <end position="198"/>
    </location>
    <ligand>
        <name>NADP(+)</name>
        <dbReference type="ChEBI" id="CHEBI:58349"/>
    </ligand>
</feature>
<dbReference type="Pfam" id="PF05201">
    <property type="entry name" value="GlutR_N"/>
    <property type="match status" value="1"/>
</dbReference>
<dbReference type="PANTHER" id="PTHR43013:SF1">
    <property type="entry name" value="GLUTAMYL-TRNA REDUCTASE"/>
    <property type="match status" value="1"/>
</dbReference>
<dbReference type="EC" id="1.2.1.70" evidence="4"/>
<comment type="subunit">
    <text evidence="4">Homodimer.</text>
</comment>
<evidence type="ECO:0000313" key="11">
    <source>
        <dbReference type="Proteomes" id="UP000295711"/>
    </source>
</evidence>
<evidence type="ECO:0000256" key="2">
    <source>
        <dbReference type="ARBA" id="ARBA00023002"/>
    </source>
</evidence>
<feature type="domain" description="Quinate/shikimate 5-dehydrogenase/glutamyl-tRNA reductase" evidence="8">
    <location>
        <begin position="175"/>
        <end position="305"/>
    </location>
</feature>
<evidence type="ECO:0000256" key="6">
    <source>
        <dbReference type="PIRSR" id="PIRSR000445-2"/>
    </source>
</evidence>
<gene>
    <name evidence="4" type="primary">hemA</name>
    <name evidence="10" type="ORF">EV212_101420</name>
</gene>
<feature type="binding site" evidence="4 6">
    <location>
        <position position="112"/>
    </location>
    <ligand>
        <name>substrate</name>
    </ligand>
</feature>
<feature type="binding site" evidence="4 6">
    <location>
        <begin position="117"/>
        <end position="119"/>
    </location>
    <ligand>
        <name>substrate</name>
    </ligand>
</feature>
<dbReference type="PROSITE" id="PS00747">
    <property type="entry name" value="GLUTR"/>
    <property type="match status" value="1"/>
</dbReference>
<reference evidence="10 11" key="1">
    <citation type="submission" date="2019-03" db="EMBL/GenBank/DDBJ databases">
        <title>Genomic Encyclopedia of Type Strains, Phase IV (KMG-IV): sequencing the most valuable type-strain genomes for metagenomic binning, comparative biology and taxonomic classification.</title>
        <authorList>
            <person name="Goeker M."/>
        </authorList>
    </citation>
    <scope>NUCLEOTIDE SEQUENCE [LARGE SCALE GENOMIC DNA]</scope>
    <source>
        <strain evidence="10 11">DSM 28559</strain>
    </source>
</reference>
<keyword evidence="2 4" id="KW-0560">Oxidoreductase</keyword>
<dbReference type="NCBIfam" id="TIGR01035">
    <property type="entry name" value="hemA"/>
    <property type="match status" value="1"/>
</dbReference>
<comment type="similarity">
    <text evidence="4">Belongs to the glutamyl-tRNA reductase family.</text>
</comment>
<comment type="miscellaneous">
    <text evidence="4">During catalysis, the active site Cys acts as a nucleophile attacking the alpha-carbonyl group of tRNA-bound glutamate with the formation of a thioester intermediate between enzyme and glutamate, and the concomitant release of tRNA(Glu). The thioester intermediate is finally reduced by direct hydride transfer from NADPH, to form the product GSA.</text>
</comment>
<feature type="binding site" evidence="4 6">
    <location>
        <position position="123"/>
    </location>
    <ligand>
        <name>substrate</name>
    </ligand>
</feature>